<reference evidence="1" key="1">
    <citation type="submission" date="2019-02" db="EMBL/GenBank/DDBJ databases">
        <authorList>
            <person name="Gruber-Vodicka R. H."/>
            <person name="Seah K. B. B."/>
        </authorList>
    </citation>
    <scope>NUCLEOTIDE SEQUENCE</scope>
    <source>
        <strain evidence="1">BECK_BZ123</strain>
    </source>
</reference>
<gene>
    <name evidence="1" type="ORF">BECKTC1821D_GA0114238_10728</name>
</gene>
<proteinExistence type="predicted"/>
<accession>A0A450Z6A5</accession>
<dbReference type="AlphaFoldDB" id="A0A450Z6A5"/>
<dbReference type="EMBL" id="CAADFS010000072">
    <property type="protein sequence ID" value="VFK49218.1"/>
    <property type="molecule type" value="Genomic_DNA"/>
</dbReference>
<name>A0A450Z6A5_9GAMM</name>
<organism evidence="1">
    <name type="scientific">Candidatus Kentrum sp. TC</name>
    <dbReference type="NCBI Taxonomy" id="2126339"/>
    <lineage>
        <taxon>Bacteria</taxon>
        <taxon>Pseudomonadati</taxon>
        <taxon>Pseudomonadota</taxon>
        <taxon>Gammaproteobacteria</taxon>
        <taxon>Candidatus Kentrum</taxon>
    </lineage>
</organism>
<protein>
    <submittedName>
        <fullName evidence="1">Uncharacterized protein</fullName>
    </submittedName>
</protein>
<evidence type="ECO:0000313" key="1">
    <source>
        <dbReference type="EMBL" id="VFK49218.1"/>
    </source>
</evidence>
<sequence>MKRMVGIDLLKKYPSKPMEGASRNLYAPPFRTRDVARGTERARNPVHSTHWTLRKPPLPIHKFRSAFCAFWLDRSREESKRNTEIITSSRGEIFRLMASIPPHLYSRIDLDLIFYLHVIVILHPNTAFGSELDLRDIIRIAAQRFEFSLVNDHVIT</sequence>